<comment type="caution">
    <text evidence="4">The sequence shown here is derived from an EMBL/GenBank/DDBJ whole genome shotgun (WGS) entry which is preliminary data.</text>
</comment>
<dbReference type="InterPro" id="IPR019734">
    <property type="entry name" value="TPR_rpt"/>
</dbReference>
<evidence type="ECO:0000313" key="4">
    <source>
        <dbReference type="EMBL" id="TWT86821.1"/>
    </source>
</evidence>
<evidence type="ECO:0008006" key="6">
    <source>
        <dbReference type="Google" id="ProtNLM"/>
    </source>
</evidence>
<dbReference type="InterPro" id="IPR011990">
    <property type="entry name" value="TPR-like_helical_dom_sf"/>
</dbReference>
<keyword evidence="3" id="KW-0732">Signal</keyword>
<dbReference type="SMART" id="SM00028">
    <property type="entry name" value="TPR"/>
    <property type="match status" value="2"/>
</dbReference>
<reference evidence="4 5" key="1">
    <citation type="submission" date="2019-02" db="EMBL/GenBank/DDBJ databases">
        <title>Deep-cultivation of Planctomycetes and their phenomic and genomic characterization uncovers novel biology.</title>
        <authorList>
            <person name="Wiegand S."/>
            <person name="Jogler M."/>
            <person name="Boedeker C."/>
            <person name="Pinto D."/>
            <person name="Vollmers J."/>
            <person name="Rivas-Marin E."/>
            <person name="Kohn T."/>
            <person name="Peeters S.H."/>
            <person name="Heuer A."/>
            <person name="Rast P."/>
            <person name="Oberbeckmann S."/>
            <person name="Bunk B."/>
            <person name="Jeske O."/>
            <person name="Meyerdierks A."/>
            <person name="Storesund J.E."/>
            <person name="Kallscheuer N."/>
            <person name="Luecker S."/>
            <person name="Lage O.M."/>
            <person name="Pohl T."/>
            <person name="Merkel B.J."/>
            <person name="Hornburger P."/>
            <person name="Mueller R.-W."/>
            <person name="Bruemmer F."/>
            <person name="Labrenz M."/>
            <person name="Spormann A.M."/>
            <person name="Op Den Camp H."/>
            <person name="Overmann J."/>
            <person name="Amann R."/>
            <person name="Jetten M.S.M."/>
            <person name="Mascher T."/>
            <person name="Medema M.H."/>
            <person name="Devos D.P."/>
            <person name="Kaster A.-K."/>
            <person name="Ovreas L."/>
            <person name="Rohde M."/>
            <person name="Galperin M.Y."/>
            <person name="Jogler C."/>
        </authorList>
    </citation>
    <scope>NUCLEOTIDE SEQUENCE [LARGE SCALE GENOMIC DNA]</scope>
    <source>
        <strain evidence="4 5">Mal64</strain>
    </source>
</reference>
<name>A0A5C5ZJ30_9BACT</name>
<protein>
    <recommendedName>
        <fullName evidence="6">Tetratricopeptide repeat protein</fullName>
    </recommendedName>
</protein>
<evidence type="ECO:0000256" key="2">
    <source>
        <dbReference type="SAM" id="MobiDB-lite"/>
    </source>
</evidence>
<evidence type="ECO:0000256" key="1">
    <source>
        <dbReference type="PROSITE-ProRule" id="PRU00339"/>
    </source>
</evidence>
<dbReference type="RefSeq" id="WP_146402922.1">
    <property type="nucleotide sequence ID" value="NZ_SJPQ01000004.1"/>
</dbReference>
<feature type="region of interest" description="Disordered" evidence="2">
    <location>
        <begin position="318"/>
        <end position="339"/>
    </location>
</feature>
<dbReference type="Gene3D" id="1.25.40.10">
    <property type="entry name" value="Tetratricopeptide repeat domain"/>
    <property type="match status" value="2"/>
</dbReference>
<feature type="signal peptide" evidence="3">
    <location>
        <begin position="1"/>
        <end position="19"/>
    </location>
</feature>
<feature type="compositionally biased region" description="Basic and acidic residues" evidence="2">
    <location>
        <begin position="318"/>
        <end position="329"/>
    </location>
</feature>
<sequence length="339" mass="36172" precursor="true">MRNLALIALALVWSSSAGLALSDQVRKHSGTDSGEITDTSPLAVTIKKGSTTKEIPLVEIVRVVFDGEPSALGQARVNARNGGYRTALNKLGTLKPRDLRGLVREDHEFYTAYSKAKLALLGEGELGDAGRELGAFLKSHPESFHTLEATELVGDLLAAVGKDSSATRMYAKLAATPWPAYQARALVRTGELLERRGDHAEAIERFEQAARLAEGDPLSEEQLLAARLGKAKSLAASGSADEAASIARGVISEGDPEDAAAQAAAYNALGASRLAAGDAKDALFAYLHVDLLYPQSGEAHAEALHHLADLWNRVGKPSESRAAREKLSREYAGTRWAKR</sequence>
<keyword evidence="1" id="KW-0802">TPR repeat</keyword>
<dbReference type="EMBL" id="SJPQ01000004">
    <property type="protein sequence ID" value="TWT86821.1"/>
    <property type="molecule type" value="Genomic_DNA"/>
</dbReference>
<feature type="repeat" description="TPR" evidence="1">
    <location>
        <begin position="183"/>
        <end position="216"/>
    </location>
</feature>
<proteinExistence type="predicted"/>
<evidence type="ECO:0000313" key="5">
    <source>
        <dbReference type="Proteomes" id="UP000315440"/>
    </source>
</evidence>
<dbReference type="Proteomes" id="UP000315440">
    <property type="component" value="Unassembled WGS sequence"/>
</dbReference>
<accession>A0A5C5ZJ30</accession>
<dbReference type="OrthoDB" id="251560at2"/>
<feature type="chain" id="PRO_5022938791" description="Tetratricopeptide repeat protein" evidence="3">
    <location>
        <begin position="20"/>
        <end position="339"/>
    </location>
</feature>
<gene>
    <name evidence="4" type="ORF">Mal64_36510</name>
</gene>
<dbReference type="PROSITE" id="PS50005">
    <property type="entry name" value="TPR"/>
    <property type="match status" value="1"/>
</dbReference>
<organism evidence="4 5">
    <name type="scientific">Pseudobythopirellula maris</name>
    <dbReference type="NCBI Taxonomy" id="2527991"/>
    <lineage>
        <taxon>Bacteria</taxon>
        <taxon>Pseudomonadati</taxon>
        <taxon>Planctomycetota</taxon>
        <taxon>Planctomycetia</taxon>
        <taxon>Pirellulales</taxon>
        <taxon>Lacipirellulaceae</taxon>
        <taxon>Pseudobythopirellula</taxon>
    </lineage>
</organism>
<keyword evidence="5" id="KW-1185">Reference proteome</keyword>
<dbReference type="SUPFAM" id="SSF48452">
    <property type="entry name" value="TPR-like"/>
    <property type="match status" value="1"/>
</dbReference>
<evidence type="ECO:0000256" key="3">
    <source>
        <dbReference type="SAM" id="SignalP"/>
    </source>
</evidence>
<dbReference type="AlphaFoldDB" id="A0A5C5ZJ30"/>